<sequence length="454" mass="51236">MTTDTRRSGSAAALKGSWEALHSEALALSRQGNDEALNKYAFLIERLAALPESRRTAQEQRLQQILDQSVLGLQSHYARRNRLDDMAAIDDGVFKVLSQDARSLWRENQARAYWWQDRQEEAAEIVRTESENLPFDVDLRWLLFSILIDDNKISEADAVHQSLRLLLQNLFRSQGLSESLVDDVDVQMQVKERLDSESEANQVSIQFGLIHFLRSCVALETQRWQEAADAFGKAARVSDAYGERWHLLYRPLILNGQGRLAQRALNRENSPVSQGFWRGLSGYYTGDRRGAATEWRRVVQVPLEEVTLTAVGDWILAHYYLGALQAPPQSESQGAAPPDTGETDDGEDQGSGIQSDEVRQGLHVALNLLGQQETRRDPLVLGLAALGWGINGNEDHLHRNLRHAVELLRASLQDNRLSVFNWYFFRDLLTPEVFAEVEDFLRAPRDAGEKPAAA</sequence>
<evidence type="ECO:0000256" key="1">
    <source>
        <dbReference type="SAM" id="MobiDB-lite"/>
    </source>
</evidence>
<dbReference type="SUPFAM" id="SSF48452">
    <property type="entry name" value="TPR-like"/>
    <property type="match status" value="1"/>
</dbReference>
<name>A0A6B0YXL7_9CHLR</name>
<organism evidence="2">
    <name type="scientific">Caldilineaceae bacterium SB0664_bin_27</name>
    <dbReference type="NCBI Taxonomy" id="2605260"/>
    <lineage>
        <taxon>Bacteria</taxon>
        <taxon>Bacillati</taxon>
        <taxon>Chloroflexota</taxon>
        <taxon>Caldilineae</taxon>
        <taxon>Caldilineales</taxon>
        <taxon>Caldilineaceae</taxon>
    </lineage>
</organism>
<dbReference type="InterPro" id="IPR011990">
    <property type="entry name" value="TPR-like_helical_dom_sf"/>
</dbReference>
<accession>A0A6B0YXL7</accession>
<comment type="caution">
    <text evidence="2">The sequence shown here is derived from an EMBL/GenBank/DDBJ whole genome shotgun (WGS) entry which is preliminary data.</text>
</comment>
<gene>
    <name evidence="2" type="ORF">F4Y42_11965</name>
</gene>
<protein>
    <recommendedName>
        <fullName evidence="3">Tetratricopeptide repeat protein</fullName>
    </recommendedName>
</protein>
<feature type="region of interest" description="Disordered" evidence="1">
    <location>
        <begin position="328"/>
        <end position="356"/>
    </location>
</feature>
<dbReference type="EMBL" id="VXRG01000100">
    <property type="protein sequence ID" value="MXY94148.1"/>
    <property type="molecule type" value="Genomic_DNA"/>
</dbReference>
<evidence type="ECO:0008006" key="3">
    <source>
        <dbReference type="Google" id="ProtNLM"/>
    </source>
</evidence>
<evidence type="ECO:0000313" key="2">
    <source>
        <dbReference type="EMBL" id="MXY94148.1"/>
    </source>
</evidence>
<dbReference type="AlphaFoldDB" id="A0A6B0YXL7"/>
<reference evidence="2" key="1">
    <citation type="submission" date="2019-09" db="EMBL/GenBank/DDBJ databases">
        <title>Characterisation of the sponge microbiome using genome-centric metagenomics.</title>
        <authorList>
            <person name="Engelberts J.P."/>
            <person name="Robbins S.J."/>
            <person name="De Goeij J.M."/>
            <person name="Aranda M."/>
            <person name="Bell S.C."/>
            <person name="Webster N.S."/>
        </authorList>
    </citation>
    <scope>NUCLEOTIDE SEQUENCE</scope>
    <source>
        <strain evidence="2">SB0664_bin_27</strain>
    </source>
</reference>
<proteinExistence type="predicted"/>